<dbReference type="PANTHER" id="PTHR35372:SF2">
    <property type="entry name" value="SF3 HELICASE DOMAIN-CONTAINING PROTEIN"/>
    <property type="match status" value="1"/>
</dbReference>
<dbReference type="Pfam" id="PF08707">
    <property type="entry name" value="PriCT_2"/>
    <property type="match status" value="1"/>
</dbReference>
<dbReference type="InterPro" id="IPR056443">
    <property type="entry name" value="AEP_C962R"/>
</dbReference>
<dbReference type="PANTHER" id="PTHR35372">
    <property type="entry name" value="ATP BINDING PROTEIN-RELATED"/>
    <property type="match status" value="1"/>
</dbReference>
<feature type="region of interest" description="Disordered" evidence="4">
    <location>
        <begin position="1"/>
        <end position="30"/>
    </location>
</feature>
<dbReference type="Pfam" id="PF08706">
    <property type="entry name" value="D5_N"/>
    <property type="match status" value="1"/>
</dbReference>
<dbReference type="PROSITE" id="PS51206">
    <property type="entry name" value="SF3_HELICASE_1"/>
    <property type="match status" value="1"/>
</dbReference>
<name>A0A6C0KGD4_9ZZZZ</name>
<dbReference type="EMBL" id="MN740898">
    <property type="protein sequence ID" value="QHU17055.1"/>
    <property type="molecule type" value="Genomic_DNA"/>
</dbReference>
<dbReference type="GO" id="GO:0005524">
    <property type="term" value="F:ATP binding"/>
    <property type="evidence" value="ECO:0007669"/>
    <property type="project" value="UniProtKB-KW"/>
</dbReference>
<dbReference type="AlphaFoldDB" id="A0A6C0KGD4"/>
<dbReference type="InterPro" id="IPR027417">
    <property type="entry name" value="P-loop_NTPase"/>
</dbReference>
<evidence type="ECO:0000256" key="2">
    <source>
        <dbReference type="ARBA" id="ARBA00022801"/>
    </source>
</evidence>
<evidence type="ECO:0000313" key="6">
    <source>
        <dbReference type="EMBL" id="QHU17055.1"/>
    </source>
</evidence>
<sequence>MATESVHLPQIGDKKRAAPKRAAPPGKPSKEYIDFLNAHYVTKENPQPITNTRIGDKDKGGKIPGGSFHVSDAEYPTFLRLYGEEIIRKGVAEHLTEKQLENGGPILIDIDLHYDYAVTAKQYELWHVEEVVDNYLGVLKTMYQFDENTRFLVFVQEKDAVNRVQEKNITKDGIHIVIGISADRQAQIDLRKRVIPLISGEDSCGQLPITNSWEDAIDASITTGATGWQLYGSRKPHHDVYKVTHIYEITYDPDDGECMRNTIQLNEFDILQNLYQLSARNASHPSYIYSGEYLKTRNNTTTIGGKSPSRIPSQNRLTKSALNESLLHITNQQQLQDMVNDFIDTLKPQEYDLREAYNYVMALPESYYETGSFAKWIRVGWALRNISDRLLIVWIAFSAMAENWSFHDNIPDLCSRWQGFDLKNPQGLTKHSIMHWVKQDAPDAYRRVRATCIDFYIDQTVKAVTLDNISNDKSSRGCTDFDIANVLYHMYKSEFVCVSVKNNIWYRLKGHMWLENDSGTTLRKAISTTLRDLYWNRAQSFIEQAASLNPPDEERTKRMQDYADKILKICERLGRANEKKNIMTEAKELFYDANFVEKLDTNPYLMSFKNGVLDFKAHCFRRGYPEDYLSKCTNNDYIPIDEARDAETMEEIREFMRKLFPIPEIHDYMWEHLASILIGTSSANQTFNMYIGAGQNGKSVLTDLMTLCLGQYKGDVPLSLVTDRRTKIGGLAPELLALKGVRLAVMQEPSEGDQLNEGVMKQLTSGLDPIQARAPYMLQSVTFLPQFKLVVCSNAFMVIKSHDHGTWRRIRVVDFVSLFCDNPVQGDTEKPYQFLIDRNLKDEKFEKWKYVFTAMLVEIVFKTNGIVKDCDRVMASSNSYKDSLDYVGDFIKDKVIMDPQGKMYKTEVTTEFGTWYESTYGRDARGRPSSKTVHAYMDKRYGKYEKNKAWVGCRINYETNHAGTLASNSDSEIDDIDKNEV</sequence>
<dbReference type="GO" id="GO:0016817">
    <property type="term" value="F:hydrolase activity, acting on acid anhydrides"/>
    <property type="evidence" value="ECO:0007669"/>
    <property type="project" value="InterPro"/>
</dbReference>
<dbReference type="InterPro" id="IPR051620">
    <property type="entry name" value="ORF904-like_C"/>
</dbReference>
<protein>
    <recommendedName>
        <fullName evidence="5">SF3 helicase domain-containing protein</fullName>
    </recommendedName>
</protein>
<evidence type="ECO:0000256" key="3">
    <source>
        <dbReference type="ARBA" id="ARBA00022840"/>
    </source>
</evidence>
<proteinExistence type="predicted"/>
<feature type="domain" description="SF3 helicase" evidence="5">
    <location>
        <begin position="664"/>
        <end position="828"/>
    </location>
</feature>
<dbReference type="InterPro" id="IPR014015">
    <property type="entry name" value="Helicase_SF3_DNA-vir"/>
</dbReference>
<accession>A0A6C0KGD4</accession>
<keyword evidence="1" id="KW-0547">Nucleotide-binding</keyword>
<organism evidence="6">
    <name type="scientific">viral metagenome</name>
    <dbReference type="NCBI Taxonomy" id="1070528"/>
    <lineage>
        <taxon>unclassified sequences</taxon>
        <taxon>metagenomes</taxon>
        <taxon>organismal metagenomes</taxon>
    </lineage>
</organism>
<reference evidence="6" key="1">
    <citation type="journal article" date="2020" name="Nature">
        <title>Giant virus diversity and host interactions through global metagenomics.</title>
        <authorList>
            <person name="Schulz F."/>
            <person name="Roux S."/>
            <person name="Paez-Espino D."/>
            <person name="Jungbluth S."/>
            <person name="Walsh D.A."/>
            <person name="Denef V.J."/>
            <person name="McMahon K.D."/>
            <person name="Konstantinidis K.T."/>
            <person name="Eloe-Fadrosh E.A."/>
            <person name="Kyrpides N.C."/>
            <person name="Woyke T."/>
        </authorList>
    </citation>
    <scope>NUCLEOTIDE SEQUENCE</scope>
    <source>
        <strain evidence="6">GVMAG-S-3300012000-57</strain>
    </source>
</reference>
<dbReference type="Pfam" id="PF23162">
    <property type="entry name" value="AEP_C962R"/>
    <property type="match status" value="1"/>
</dbReference>
<dbReference type="InterPro" id="IPR014819">
    <property type="entry name" value="PriCT_2"/>
</dbReference>
<evidence type="ECO:0000256" key="4">
    <source>
        <dbReference type="SAM" id="MobiDB-lite"/>
    </source>
</evidence>
<dbReference type="Gene3D" id="3.40.50.300">
    <property type="entry name" value="P-loop containing nucleotide triphosphate hydrolases"/>
    <property type="match status" value="1"/>
</dbReference>
<dbReference type="InterPro" id="IPR014818">
    <property type="entry name" value="Phage/plasmid_primase_P4_C"/>
</dbReference>
<evidence type="ECO:0000256" key="1">
    <source>
        <dbReference type="ARBA" id="ARBA00022741"/>
    </source>
</evidence>
<keyword evidence="3" id="KW-0067">ATP-binding</keyword>
<evidence type="ECO:0000259" key="5">
    <source>
        <dbReference type="PROSITE" id="PS51206"/>
    </source>
</evidence>
<keyword evidence="2" id="KW-0378">Hydrolase</keyword>